<proteinExistence type="predicted"/>
<evidence type="ECO:0000313" key="2">
    <source>
        <dbReference type="Proteomes" id="UP001219934"/>
    </source>
</evidence>
<gene>
    <name evidence="1" type="ORF">JOQ06_004723</name>
</gene>
<sequence length="85" mass="9815">MAPVQARRWFSPGSQLQIQRQMRRTRATGSHIARETMCWMPSCPTSHSSDETSTVNPPAFEDACSQNPLPGFQQLETFCWWRWVS</sequence>
<keyword evidence="2" id="KW-1185">Reference proteome</keyword>
<protein>
    <submittedName>
        <fullName evidence="1">Uncharacterized protein</fullName>
    </submittedName>
</protein>
<reference evidence="1" key="1">
    <citation type="submission" date="2022-11" db="EMBL/GenBank/DDBJ databases">
        <title>Chromosome-level genome of Pogonophryne albipinna.</title>
        <authorList>
            <person name="Jo E."/>
        </authorList>
    </citation>
    <scope>NUCLEOTIDE SEQUENCE</scope>
    <source>
        <strain evidence="1">SGF0006</strain>
        <tissue evidence="1">Muscle</tissue>
    </source>
</reference>
<dbReference type="EMBL" id="JAPTMU010000017">
    <property type="protein sequence ID" value="KAJ4929104.1"/>
    <property type="molecule type" value="Genomic_DNA"/>
</dbReference>
<organism evidence="1 2">
    <name type="scientific">Pogonophryne albipinna</name>
    <dbReference type="NCBI Taxonomy" id="1090488"/>
    <lineage>
        <taxon>Eukaryota</taxon>
        <taxon>Metazoa</taxon>
        <taxon>Chordata</taxon>
        <taxon>Craniata</taxon>
        <taxon>Vertebrata</taxon>
        <taxon>Euteleostomi</taxon>
        <taxon>Actinopterygii</taxon>
        <taxon>Neopterygii</taxon>
        <taxon>Teleostei</taxon>
        <taxon>Neoteleostei</taxon>
        <taxon>Acanthomorphata</taxon>
        <taxon>Eupercaria</taxon>
        <taxon>Perciformes</taxon>
        <taxon>Notothenioidei</taxon>
        <taxon>Pogonophryne</taxon>
    </lineage>
</organism>
<evidence type="ECO:0000313" key="1">
    <source>
        <dbReference type="EMBL" id="KAJ4929104.1"/>
    </source>
</evidence>
<dbReference type="Proteomes" id="UP001219934">
    <property type="component" value="Unassembled WGS sequence"/>
</dbReference>
<name>A0AAD6AP20_9TELE</name>
<dbReference type="AlphaFoldDB" id="A0AAD6AP20"/>
<accession>A0AAD6AP20</accession>
<comment type="caution">
    <text evidence="1">The sequence shown here is derived from an EMBL/GenBank/DDBJ whole genome shotgun (WGS) entry which is preliminary data.</text>
</comment>